<dbReference type="GO" id="GO:0016020">
    <property type="term" value="C:membrane"/>
    <property type="evidence" value="ECO:0007669"/>
    <property type="project" value="UniProtKB-SubCell"/>
</dbReference>
<keyword evidence="3 5" id="KW-1133">Transmembrane helix</keyword>
<dbReference type="InterPro" id="IPR051068">
    <property type="entry name" value="MFS_Domain-Containing_Protein"/>
</dbReference>
<sequence length="518" mass="58109">MSTLKTRKRLSYFNLGLFFLMGGIEYAVVLPTLWLYIQDRFDSPEYMLGIIMSAYSLAAMISSPLLGRWADKSRNPRIIIILCGIVQVGGNFMYFIGLSQWFLLASRLVVGFGAGGGSVIMGEIGRVTTEQERTGIIALLIAIRQCGLLLGPGLNVFLRLTDFHIGPFLVDKFSSPGVFMAAIWALQSLLMVFLYKDLHKIQAESIAEEKRTKKTDTIQNYSSIDNMDSVERDLLHTVNESDQRYMEIHSKTLPQKEPTLSRADNSRLTPVLGETSSSTENLNSQELHELSWRFLYTEYVREEVVVLMAVQFNSYFNQVGFETMITPLSQKFLHWGELENSIMYCCAAAEVIAVFMLVRYLSKRLQDRTMILIGLSTLVLACGWLLYAVPNSDPDKPSTNLPMFIVGLVLDMFALPFLAVCSISLFSKVTKKEHQGLSQGLRRIVVGCGMILGPLWTGSALSWPYIMLGVMLGLLVMSLVMLLLSYGRLDRKEESPVVQSVQADPVYTESNENQPLLS</sequence>
<feature type="transmembrane region" description="Helical" evidence="5">
    <location>
        <begin position="370"/>
        <end position="389"/>
    </location>
</feature>
<protein>
    <submittedName>
        <fullName evidence="7">Major facilitator superfamily domain-containing protein 8</fullName>
    </submittedName>
</protein>
<name>A0A210Q7Y0_MIZYE</name>
<evidence type="ECO:0000313" key="8">
    <source>
        <dbReference type="Proteomes" id="UP000242188"/>
    </source>
</evidence>
<feature type="transmembrane region" description="Helical" evidence="5">
    <location>
        <begin position="136"/>
        <end position="158"/>
    </location>
</feature>
<dbReference type="InterPro" id="IPR001958">
    <property type="entry name" value="Tet-R_TetA/multi-R_MdtG-like"/>
</dbReference>
<evidence type="ECO:0000256" key="5">
    <source>
        <dbReference type="SAM" id="Phobius"/>
    </source>
</evidence>
<keyword evidence="8" id="KW-1185">Reference proteome</keyword>
<feature type="transmembrane region" description="Helical" evidence="5">
    <location>
        <begin position="12"/>
        <end position="34"/>
    </location>
</feature>
<dbReference type="AlphaFoldDB" id="A0A210Q7Y0"/>
<dbReference type="SUPFAM" id="SSF103473">
    <property type="entry name" value="MFS general substrate transporter"/>
    <property type="match status" value="1"/>
</dbReference>
<feature type="transmembrane region" description="Helical" evidence="5">
    <location>
        <begin position="463"/>
        <end position="484"/>
    </location>
</feature>
<proteinExistence type="predicted"/>
<evidence type="ECO:0000256" key="1">
    <source>
        <dbReference type="ARBA" id="ARBA00004141"/>
    </source>
</evidence>
<evidence type="ECO:0000256" key="2">
    <source>
        <dbReference type="ARBA" id="ARBA00022692"/>
    </source>
</evidence>
<feature type="transmembrane region" description="Helical" evidence="5">
    <location>
        <begin position="304"/>
        <end position="321"/>
    </location>
</feature>
<keyword evidence="4 5" id="KW-0472">Membrane</keyword>
<dbReference type="PANTHER" id="PTHR23510:SF16">
    <property type="entry name" value="MAJOR FACILITATOR SUPERFAMILY (MFS) PROFILE DOMAIN-CONTAINING PROTEIN"/>
    <property type="match status" value="1"/>
</dbReference>
<gene>
    <name evidence="7" type="ORF">KP79_PYT21487</name>
</gene>
<dbReference type="GO" id="GO:0022857">
    <property type="term" value="F:transmembrane transporter activity"/>
    <property type="evidence" value="ECO:0007669"/>
    <property type="project" value="InterPro"/>
</dbReference>
<dbReference type="Gene3D" id="1.20.1250.20">
    <property type="entry name" value="MFS general substrate transporter like domains"/>
    <property type="match status" value="1"/>
</dbReference>
<dbReference type="InterPro" id="IPR011701">
    <property type="entry name" value="MFS"/>
</dbReference>
<feature type="transmembrane region" description="Helical" evidence="5">
    <location>
        <begin position="341"/>
        <end position="358"/>
    </location>
</feature>
<comment type="caution">
    <text evidence="7">The sequence shown here is derived from an EMBL/GenBank/DDBJ whole genome shotgun (WGS) entry which is preliminary data.</text>
</comment>
<dbReference type="InterPro" id="IPR036259">
    <property type="entry name" value="MFS_trans_sf"/>
</dbReference>
<dbReference type="PANTHER" id="PTHR23510">
    <property type="entry name" value="INNER MEMBRANE TRANSPORT PROTEIN YAJR"/>
    <property type="match status" value="1"/>
</dbReference>
<dbReference type="Pfam" id="PF07690">
    <property type="entry name" value="MFS_1"/>
    <property type="match status" value="1"/>
</dbReference>
<comment type="subcellular location">
    <subcellularLocation>
        <location evidence="1">Membrane</location>
        <topology evidence="1">Multi-pass membrane protein</topology>
    </subcellularLocation>
</comment>
<feature type="transmembrane region" description="Helical" evidence="5">
    <location>
        <begin position="440"/>
        <end position="457"/>
    </location>
</feature>
<feature type="transmembrane region" description="Helical" evidence="5">
    <location>
        <begin position="401"/>
        <end position="428"/>
    </location>
</feature>
<dbReference type="OrthoDB" id="370281at2759"/>
<organism evidence="7 8">
    <name type="scientific">Mizuhopecten yessoensis</name>
    <name type="common">Japanese scallop</name>
    <name type="synonym">Patinopecten yessoensis</name>
    <dbReference type="NCBI Taxonomy" id="6573"/>
    <lineage>
        <taxon>Eukaryota</taxon>
        <taxon>Metazoa</taxon>
        <taxon>Spiralia</taxon>
        <taxon>Lophotrochozoa</taxon>
        <taxon>Mollusca</taxon>
        <taxon>Bivalvia</taxon>
        <taxon>Autobranchia</taxon>
        <taxon>Pteriomorphia</taxon>
        <taxon>Pectinida</taxon>
        <taxon>Pectinoidea</taxon>
        <taxon>Pectinidae</taxon>
        <taxon>Mizuhopecten</taxon>
    </lineage>
</organism>
<feature type="transmembrane region" description="Helical" evidence="5">
    <location>
        <begin position="178"/>
        <end position="195"/>
    </location>
</feature>
<evidence type="ECO:0000313" key="7">
    <source>
        <dbReference type="EMBL" id="OWF44852.1"/>
    </source>
</evidence>
<evidence type="ECO:0000256" key="3">
    <source>
        <dbReference type="ARBA" id="ARBA00022989"/>
    </source>
</evidence>
<dbReference type="InterPro" id="IPR020846">
    <property type="entry name" value="MFS_dom"/>
</dbReference>
<dbReference type="PROSITE" id="PS50850">
    <property type="entry name" value="MFS"/>
    <property type="match status" value="1"/>
</dbReference>
<reference evidence="7 8" key="1">
    <citation type="journal article" date="2017" name="Nat. Ecol. Evol.">
        <title>Scallop genome provides insights into evolution of bilaterian karyotype and development.</title>
        <authorList>
            <person name="Wang S."/>
            <person name="Zhang J."/>
            <person name="Jiao W."/>
            <person name="Li J."/>
            <person name="Xun X."/>
            <person name="Sun Y."/>
            <person name="Guo X."/>
            <person name="Huan P."/>
            <person name="Dong B."/>
            <person name="Zhang L."/>
            <person name="Hu X."/>
            <person name="Sun X."/>
            <person name="Wang J."/>
            <person name="Zhao C."/>
            <person name="Wang Y."/>
            <person name="Wang D."/>
            <person name="Huang X."/>
            <person name="Wang R."/>
            <person name="Lv J."/>
            <person name="Li Y."/>
            <person name="Zhang Z."/>
            <person name="Liu B."/>
            <person name="Lu W."/>
            <person name="Hui Y."/>
            <person name="Liang J."/>
            <person name="Zhou Z."/>
            <person name="Hou R."/>
            <person name="Li X."/>
            <person name="Liu Y."/>
            <person name="Li H."/>
            <person name="Ning X."/>
            <person name="Lin Y."/>
            <person name="Zhao L."/>
            <person name="Xing Q."/>
            <person name="Dou J."/>
            <person name="Li Y."/>
            <person name="Mao J."/>
            <person name="Guo H."/>
            <person name="Dou H."/>
            <person name="Li T."/>
            <person name="Mu C."/>
            <person name="Jiang W."/>
            <person name="Fu Q."/>
            <person name="Fu X."/>
            <person name="Miao Y."/>
            <person name="Liu J."/>
            <person name="Yu Q."/>
            <person name="Li R."/>
            <person name="Liao H."/>
            <person name="Li X."/>
            <person name="Kong Y."/>
            <person name="Jiang Z."/>
            <person name="Chourrout D."/>
            <person name="Li R."/>
            <person name="Bao Z."/>
        </authorList>
    </citation>
    <scope>NUCLEOTIDE SEQUENCE [LARGE SCALE GENOMIC DNA]</scope>
    <source>
        <strain evidence="7 8">PY_sf001</strain>
    </source>
</reference>
<evidence type="ECO:0000259" key="6">
    <source>
        <dbReference type="PROSITE" id="PS50850"/>
    </source>
</evidence>
<feature type="domain" description="Major facilitator superfamily (MFS) profile" evidence="6">
    <location>
        <begin position="11"/>
        <end position="493"/>
    </location>
</feature>
<dbReference type="EMBL" id="NEDP02004657">
    <property type="protein sequence ID" value="OWF44852.1"/>
    <property type="molecule type" value="Genomic_DNA"/>
</dbReference>
<feature type="transmembrane region" description="Helical" evidence="5">
    <location>
        <begin position="78"/>
        <end position="96"/>
    </location>
</feature>
<dbReference type="PRINTS" id="PR01035">
    <property type="entry name" value="TCRTETA"/>
</dbReference>
<feature type="transmembrane region" description="Helical" evidence="5">
    <location>
        <begin position="46"/>
        <end position="66"/>
    </location>
</feature>
<keyword evidence="2 5" id="KW-0812">Transmembrane</keyword>
<dbReference type="Proteomes" id="UP000242188">
    <property type="component" value="Unassembled WGS sequence"/>
</dbReference>
<evidence type="ECO:0000256" key="4">
    <source>
        <dbReference type="ARBA" id="ARBA00023136"/>
    </source>
</evidence>
<accession>A0A210Q7Y0</accession>
<feature type="transmembrane region" description="Helical" evidence="5">
    <location>
        <begin position="102"/>
        <end position="124"/>
    </location>
</feature>